<reference evidence="1 2" key="1">
    <citation type="submission" date="2016-11" db="EMBL/GenBank/DDBJ databases">
        <title>Description of two novel members of the family Erysipelotrichaceae: Ileibacterium lipovorans gen. nov., sp. nov. and Dubosiella newyorkensis, gen. nov., sp. nov.</title>
        <authorList>
            <person name="Cox L.M."/>
            <person name="Sohn J."/>
            <person name="Tyrrell K.L."/>
            <person name="Citron D.M."/>
            <person name="Lawson P.A."/>
            <person name="Patel N.B."/>
            <person name="Iizumi T."/>
            <person name="Perez-Perez G.I."/>
            <person name="Goldstein E.J."/>
            <person name="Blaser M.J."/>
        </authorList>
    </citation>
    <scope>NUCLEOTIDE SEQUENCE [LARGE SCALE GENOMIC DNA]</scope>
    <source>
        <strain evidence="1 2">NYU-BL-A4</strain>
    </source>
</reference>
<name>A0A1U7NN26_9FIRM</name>
<evidence type="ECO:0000313" key="2">
    <source>
        <dbReference type="Proteomes" id="UP000186705"/>
    </source>
</evidence>
<dbReference type="AlphaFoldDB" id="A0A1U7NN26"/>
<dbReference type="Proteomes" id="UP000186705">
    <property type="component" value="Unassembled WGS sequence"/>
</dbReference>
<dbReference type="EMBL" id="MPKA01000060">
    <property type="protein sequence ID" value="OLU46707.1"/>
    <property type="molecule type" value="Genomic_DNA"/>
</dbReference>
<proteinExistence type="predicted"/>
<comment type="caution">
    <text evidence="1">The sequence shown here is derived from an EMBL/GenBank/DDBJ whole genome shotgun (WGS) entry which is preliminary data.</text>
</comment>
<protein>
    <submittedName>
        <fullName evidence="1">Uncharacterized protein</fullName>
    </submittedName>
</protein>
<organism evidence="1 2">
    <name type="scientific">Dubosiella newyorkensis</name>
    <dbReference type="NCBI Taxonomy" id="1862672"/>
    <lineage>
        <taxon>Bacteria</taxon>
        <taxon>Bacillati</taxon>
        <taxon>Bacillota</taxon>
        <taxon>Erysipelotrichia</taxon>
        <taxon>Erysipelotrichales</taxon>
        <taxon>Erysipelotrichaceae</taxon>
        <taxon>Dubosiella</taxon>
    </lineage>
</organism>
<sequence length="76" mass="9246">MEKIKRNLLFLENVSIDQTSRIIQYRLYYLSDFIRDFPIIDILISAKLCLFFRNIDFKNCFVFENNFYSLDFTVSL</sequence>
<evidence type="ECO:0000313" key="1">
    <source>
        <dbReference type="EMBL" id="OLU46707.1"/>
    </source>
</evidence>
<keyword evidence="2" id="KW-1185">Reference proteome</keyword>
<accession>A0A1U7NN26</accession>
<gene>
    <name evidence="1" type="ORF">BO225_04990</name>
</gene>